<evidence type="ECO:0000256" key="5">
    <source>
        <dbReference type="ARBA" id="ARBA00022989"/>
    </source>
</evidence>
<comment type="subunit">
    <text evidence="8">Part of a complex composed of FtsB, FtsL and FtsQ.</text>
</comment>
<keyword evidence="5 8" id="KW-1133">Transmembrane helix</keyword>
<dbReference type="PANTHER" id="PTHR37479">
    <property type="entry name" value="CELL DIVISION PROTEIN FTSL"/>
    <property type="match status" value="1"/>
</dbReference>
<dbReference type="EMBL" id="JBAKBA010000005">
    <property type="protein sequence ID" value="MEL0658193.1"/>
    <property type="molecule type" value="Genomic_DNA"/>
</dbReference>
<dbReference type="Pfam" id="PF04999">
    <property type="entry name" value="FtsL"/>
    <property type="match status" value="1"/>
</dbReference>
<evidence type="ECO:0000256" key="9">
    <source>
        <dbReference type="NCBIfam" id="TIGR02209"/>
    </source>
</evidence>
<evidence type="ECO:0000256" key="7">
    <source>
        <dbReference type="ARBA" id="ARBA00023306"/>
    </source>
</evidence>
<keyword evidence="8" id="KW-0997">Cell inner membrane</keyword>
<evidence type="ECO:0000313" key="12">
    <source>
        <dbReference type="Proteomes" id="UP001366060"/>
    </source>
</evidence>
<name>A0ABU9H8Z1_9GAMM</name>
<keyword evidence="3 8" id="KW-0132">Cell division</keyword>
<dbReference type="InterPro" id="IPR011922">
    <property type="entry name" value="Cell_div_FtsL"/>
</dbReference>
<evidence type="ECO:0000256" key="4">
    <source>
        <dbReference type="ARBA" id="ARBA00022692"/>
    </source>
</evidence>
<evidence type="ECO:0000256" key="1">
    <source>
        <dbReference type="ARBA" id="ARBA00004401"/>
    </source>
</evidence>
<keyword evidence="6 8" id="KW-0472">Membrane</keyword>
<comment type="function">
    <text evidence="8">Essential cell division protein. May link together the upstream cell division proteins, which are predominantly cytoplasmic, with the downstream cell division proteins, which are predominantly periplasmic.</text>
</comment>
<feature type="region of interest" description="Disordered" evidence="10">
    <location>
        <begin position="85"/>
        <end position="104"/>
    </location>
</feature>
<evidence type="ECO:0000256" key="6">
    <source>
        <dbReference type="ARBA" id="ARBA00023136"/>
    </source>
</evidence>
<comment type="caution">
    <text evidence="11">The sequence shown here is derived from an EMBL/GenBank/DDBJ whole genome shotgun (WGS) entry which is preliminary data.</text>
</comment>
<keyword evidence="4 8" id="KW-0812">Transmembrane</keyword>
<evidence type="ECO:0000313" key="11">
    <source>
        <dbReference type="EMBL" id="MEL0658193.1"/>
    </source>
</evidence>
<sequence>MVDSRDSLLLLILADLRQNAILVVLGIVILISALYNIYITHETRELVTKKEYLSQQKDNLMIEWRNLLIEEHTLDEHSRIRSVAGNQLSMSQPTKNNSVLVEIR</sequence>
<dbReference type="HAMAP" id="MF_00910">
    <property type="entry name" value="FtsL"/>
    <property type="match status" value="1"/>
</dbReference>
<comment type="similarity">
    <text evidence="8">Belongs to the FtsL family.</text>
</comment>
<evidence type="ECO:0000256" key="2">
    <source>
        <dbReference type="ARBA" id="ARBA00022475"/>
    </source>
</evidence>
<dbReference type="Proteomes" id="UP001366060">
    <property type="component" value="Unassembled WGS sequence"/>
</dbReference>
<feature type="transmembrane region" description="Helical" evidence="8">
    <location>
        <begin position="20"/>
        <end position="39"/>
    </location>
</feature>
<organism evidence="11 12">
    <name type="scientific">Psychromonas arctica</name>
    <dbReference type="NCBI Taxonomy" id="168275"/>
    <lineage>
        <taxon>Bacteria</taxon>
        <taxon>Pseudomonadati</taxon>
        <taxon>Pseudomonadota</taxon>
        <taxon>Gammaproteobacteria</taxon>
        <taxon>Alteromonadales</taxon>
        <taxon>Psychromonadaceae</taxon>
        <taxon>Psychromonas</taxon>
    </lineage>
</organism>
<comment type="subcellular location">
    <subcellularLocation>
        <location evidence="8">Cell inner membrane</location>
        <topology evidence="8">Single-pass type II membrane protein</topology>
    </subcellularLocation>
    <subcellularLocation>
        <location evidence="1">Cell membrane</location>
        <topology evidence="1">Single-pass type II membrane protein</topology>
    </subcellularLocation>
    <text evidence="8">Localizes to the division septum where it forms a ring structure.</text>
</comment>
<proteinExistence type="inferred from homology"/>
<accession>A0ABU9H8Z1</accession>
<dbReference type="RefSeq" id="WP_341626893.1">
    <property type="nucleotide sequence ID" value="NZ_JBAKBA010000005.1"/>
</dbReference>
<keyword evidence="12" id="KW-1185">Reference proteome</keyword>
<protein>
    <recommendedName>
        <fullName evidence="8 9">Cell division protein FtsL</fullName>
    </recommendedName>
</protein>
<keyword evidence="2 8" id="KW-1003">Cell membrane</keyword>
<keyword evidence="7 8" id="KW-0131">Cell cycle</keyword>
<gene>
    <name evidence="8 11" type="primary">ftsL</name>
    <name evidence="11" type="ORF">V6255_03480</name>
</gene>
<evidence type="ECO:0000256" key="8">
    <source>
        <dbReference type="HAMAP-Rule" id="MF_00910"/>
    </source>
</evidence>
<evidence type="ECO:0000256" key="10">
    <source>
        <dbReference type="SAM" id="MobiDB-lite"/>
    </source>
</evidence>
<evidence type="ECO:0000256" key="3">
    <source>
        <dbReference type="ARBA" id="ARBA00022618"/>
    </source>
</evidence>
<dbReference type="GO" id="GO:0051301">
    <property type="term" value="P:cell division"/>
    <property type="evidence" value="ECO:0007669"/>
    <property type="project" value="UniProtKB-KW"/>
</dbReference>
<dbReference type="PANTHER" id="PTHR37479:SF1">
    <property type="entry name" value="CELL DIVISION PROTEIN FTSL"/>
    <property type="match status" value="1"/>
</dbReference>
<reference evidence="11 12" key="1">
    <citation type="submission" date="2024-02" db="EMBL/GenBank/DDBJ databases">
        <title>Bacteria isolated from the canopy kelp, Nereocystis luetkeana.</title>
        <authorList>
            <person name="Pfister C.A."/>
            <person name="Younker I.T."/>
            <person name="Light S.H."/>
        </authorList>
    </citation>
    <scope>NUCLEOTIDE SEQUENCE [LARGE SCALE GENOMIC DNA]</scope>
    <source>
        <strain evidence="11 12">TI.2.07</strain>
    </source>
</reference>
<dbReference type="NCBIfam" id="TIGR02209">
    <property type="entry name" value="ftsL_broad"/>
    <property type="match status" value="1"/>
</dbReference>